<accession>A0A9P6B4E8</accession>
<keyword evidence="2" id="KW-1185">Reference proteome</keyword>
<comment type="caution">
    <text evidence="1">The sequence shown here is derived from an EMBL/GenBank/DDBJ whole genome shotgun (WGS) entry which is preliminary data.</text>
</comment>
<name>A0A9P6B4E8_9AGAM</name>
<evidence type="ECO:0000313" key="1">
    <source>
        <dbReference type="EMBL" id="KAF9516765.1"/>
    </source>
</evidence>
<organism evidence="1 2">
    <name type="scientific">Hydnum rufescens UP504</name>
    <dbReference type="NCBI Taxonomy" id="1448309"/>
    <lineage>
        <taxon>Eukaryota</taxon>
        <taxon>Fungi</taxon>
        <taxon>Dikarya</taxon>
        <taxon>Basidiomycota</taxon>
        <taxon>Agaricomycotina</taxon>
        <taxon>Agaricomycetes</taxon>
        <taxon>Cantharellales</taxon>
        <taxon>Hydnaceae</taxon>
        <taxon>Hydnum</taxon>
    </lineage>
</organism>
<dbReference type="Proteomes" id="UP000886523">
    <property type="component" value="Unassembled WGS sequence"/>
</dbReference>
<sequence length="78" mass="9054">MISWRQEHTIVLHAWRIVISTQSICGSPFTHSNPLPMDARQLTIQVQFCALYIYNQFDSLVDSVAHGSFVPDQYRKPY</sequence>
<proteinExistence type="predicted"/>
<dbReference type="AlphaFoldDB" id="A0A9P6B4E8"/>
<evidence type="ECO:0000313" key="2">
    <source>
        <dbReference type="Proteomes" id="UP000886523"/>
    </source>
</evidence>
<gene>
    <name evidence="1" type="ORF">BS47DRAFT_1340394</name>
</gene>
<dbReference type="EMBL" id="MU128936">
    <property type="protein sequence ID" value="KAF9516765.1"/>
    <property type="molecule type" value="Genomic_DNA"/>
</dbReference>
<protein>
    <submittedName>
        <fullName evidence="1">Uncharacterized protein</fullName>
    </submittedName>
</protein>
<reference evidence="1" key="1">
    <citation type="journal article" date="2020" name="Nat. Commun.">
        <title>Large-scale genome sequencing of mycorrhizal fungi provides insights into the early evolution of symbiotic traits.</title>
        <authorList>
            <person name="Miyauchi S."/>
            <person name="Kiss E."/>
            <person name="Kuo A."/>
            <person name="Drula E."/>
            <person name="Kohler A."/>
            <person name="Sanchez-Garcia M."/>
            <person name="Morin E."/>
            <person name="Andreopoulos B."/>
            <person name="Barry K.W."/>
            <person name="Bonito G."/>
            <person name="Buee M."/>
            <person name="Carver A."/>
            <person name="Chen C."/>
            <person name="Cichocki N."/>
            <person name="Clum A."/>
            <person name="Culley D."/>
            <person name="Crous P.W."/>
            <person name="Fauchery L."/>
            <person name="Girlanda M."/>
            <person name="Hayes R.D."/>
            <person name="Keri Z."/>
            <person name="LaButti K."/>
            <person name="Lipzen A."/>
            <person name="Lombard V."/>
            <person name="Magnuson J."/>
            <person name="Maillard F."/>
            <person name="Murat C."/>
            <person name="Nolan M."/>
            <person name="Ohm R.A."/>
            <person name="Pangilinan J."/>
            <person name="Pereira M.F."/>
            <person name="Perotto S."/>
            <person name="Peter M."/>
            <person name="Pfister S."/>
            <person name="Riley R."/>
            <person name="Sitrit Y."/>
            <person name="Stielow J.B."/>
            <person name="Szollosi G."/>
            <person name="Zifcakova L."/>
            <person name="Stursova M."/>
            <person name="Spatafora J.W."/>
            <person name="Tedersoo L."/>
            <person name="Vaario L.M."/>
            <person name="Yamada A."/>
            <person name="Yan M."/>
            <person name="Wang P."/>
            <person name="Xu J."/>
            <person name="Bruns T."/>
            <person name="Baldrian P."/>
            <person name="Vilgalys R."/>
            <person name="Dunand C."/>
            <person name="Henrissat B."/>
            <person name="Grigoriev I.V."/>
            <person name="Hibbett D."/>
            <person name="Nagy L.G."/>
            <person name="Martin F.M."/>
        </authorList>
    </citation>
    <scope>NUCLEOTIDE SEQUENCE</scope>
    <source>
        <strain evidence="1">UP504</strain>
    </source>
</reference>